<evidence type="ECO:0000256" key="1">
    <source>
        <dbReference type="SAM" id="Phobius"/>
    </source>
</evidence>
<keyword evidence="1" id="KW-0812">Transmembrane</keyword>
<gene>
    <name evidence="2" type="ORF">Airi01_032780</name>
</gene>
<dbReference type="AlphaFoldDB" id="A0A9W6RFM7"/>
<dbReference type="Proteomes" id="UP001165135">
    <property type="component" value="Unassembled WGS sequence"/>
</dbReference>
<accession>A0A9W6RFM7</accession>
<feature type="transmembrane region" description="Helical" evidence="1">
    <location>
        <begin position="113"/>
        <end position="131"/>
    </location>
</feature>
<feature type="transmembrane region" description="Helical" evidence="1">
    <location>
        <begin position="27"/>
        <end position="47"/>
    </location>
</feature>
<comment type="caution">
    <text evidence="2">The sequence shown here is derived from an EMBL/GenBank/DDBJ whole genome shotgun (WGS) entry which is preliminary data.</text>
</comment>
<evidence type="ECO:0000313" key="2">
    <source>
        <dbReference type="EMBL" id="GLY75011.1"/>
    </source>
</evidence>
<evidence type="ECO:0000313" key="3">
    <source>
        <dbReference type="Proteomes" id="UP001165135"/>
    </source>
</evidence>
<keyword evidence="1" id="KW-0472">Membrane</keyword>
<protein>
    <submittedName>
        <fullName evidence="2">Uncharacterized protein</fullName>
    </submittedName>
</protein>
<reference evidence="2" key="1">
    <citation type="submission" date="2023-03" db="EMBL/GenBank/DDBJ databases">
        <title>Actinoallomurus iriomotensis NBRC 103681.</title>
        <authorList>
            <person name="Ichikawa N."/>
            <person name="Sato H."/>
            <person name="Tonouchi N."/>
        </authorList>
    </citation>
    <scope>NUCLEOTIDE SEQUENCE</scope>
    <source>
        <strain evidence="2">NBRC 103681</strain>
    </source>
</reference>
<sequence length="141" mass="15367">MHFYVSGHAPACDHVGVYQQKQRHGCLAVYLALVIGIGAVISVFNLLELVAYRKYILPDERWLYVAAGLSAAASAACGIALFQWKKWGFYGLVLLALVNTSLKLIIFDYSLGYVVAGFAGLVVLCAALQVGGEREGWKQLE</sequence>
<feature type="transmembrane region" description="Helical" evidence="1">
    <location>
        <begin position="62"/>
        <end position="82"/>
    </location>
</feature>
<keyword evidence="1" id="KW-1133">Transmembrane helix</keyword>
<proteinExistence type="predicted"/>
<name>A0A9W6RFM7_9ACTN</name>
<organism evidence="2 3">
    <name type="scientific">Actinoallomurus iriomotensis</name>
    <dbReference type="NCBI Taxonomy" id="478107"/>
    <lineage>
        <taxon>Bacteria</taxon>
        <taxon>Bacillati</taxon>
        <taxon>Actinomycetota</taxon>
        <taxon>Actinomycetes</taxon>
        <taxon>Streptosporangiales</taxon>
        <taxon>Thermomonosporaceae</taxon>
        <taxon>Actinoallomurus</taxon>
    </lineage>
</organism>
<dbReference type="EMBL" id="BSTJ01000003">
    <property type="protein sequence ID" value="GLY75011.1"/>
    <property type="molecule type" value="Genomic_DNA"/>
</dbReference>